<dbReference type="Proteomes" id="UP000799779">
    <property type="component" value="Unassembled WGS sequence"/>
</dbReference>
<gene>
    <name evidence="2" type="ORF">P154DRAFT_11740</name>
</gene>
<keyword evidence="1" id="KW-0812">Transmembrane</keyword>
<evidence type="ECO:0000313" key="2">
    <source>
        <dbReference type="EMBL" id="KAF2007917.1"/>
    </source>
</evidence>
<feature type="transmembrane region" description="Helical" evidence="1">
    <location>
        <begin position="12"/>
        <end position="29"/>
    </location>
</feature>
<name>A0A6A5X4W6_9PLEO</name>
<feature type="transmembrane region" description="Helical" evidence="1">
    <location>
        <begin position="62"/>
        <end position="83"/>
    </location>
</feature>
<protein>
    <submittedName>
        <fullName evidence="2">Uncharacterized protein</fullName>
    </submittedName>
</protein>
<dbReference type="EMBL" id="ML977556">
    <property type="protein sequence ID" value="KAF2007917.1"/>
    <property type="molecule type" value="Genomic_DNA"/>
</dbReference>
<organism evidence="2 3">
    <name type="scientific">Amniculicola lignicola CBS 123094</name>
    <dbReference type="NCBI Taxonomy" id="1392246"/>
    <lineage>
        <taxon>Eukaryota</taxon>
        <taxon>Fungi</taxon>
        <taxon>Dikarya</taxon>
        <taxon>Ascomycota</taxon>
        <taxon>Pezizomycotina</taxon>
        <taxon>Dothideomycetes</taxon>
        <taxon>Pleosporomycetidae</taxon>
        <taxon>Pleosporales</taxon>
        <taxon>Amniculicolaceae</taxon>
        <taxon>Amniculicola</taxon>
    </lineage>
</organism>
<evidence type="ECO:0000256" key="1">
    <source>
        <dbReference type="SAM" id="Phobius"/>
    </source>
</evidence>
<keyword evidence="1" id="KW-1133">Transmembrane helix</keyword>
<evidence type="ECO:0000313" key="3">
    <source>
        <dbReference type="Proteomes" id="UP000799779"/>
    </source>
</evidence>
<dbReference type="AlphaFoldDB" id="A0A6A5X4W6"/>
<proteinExistence type="predicted"/>
<accession>A0A6A5X4W6</accession>
<keyword evidence="1" id="KW-0472">Membrane</keyword>
<reference evidence="2" key="1">
    <citation type="journal article" date="2020" name="Stud. Mycol.">
        <title>101 Dothideomycetes genomes: a test case for predicting lifestyles and emergence of pathogens.</title>
        <authorList>
            <person name="Haridas S."/>
            <person name="Albert R."/>
            <person name="Binder M."/>
            <person name="Bloem J."/>
            <person name="Labutti K."/>
            <person name="Salamov A."/>
            <person name="Andreopoulos B."/>
            <person name="Baker S."/>
            <person name="Barry K."/>
            <person name="Bills G."/>
            <person name="Bluhm B."/>
            <person name="Cannon C."/>
            <person name="Castanera R."/>
            <person name="Culley D."/>
            <person name="Daum C."/>
            <person name="Ezra D."/>
            <person name="Gonzalez J."/>
            <person name="Henrissat B."/>
            <person name="Kuo A."/>
            <person name="Liang C."/>
            <person name="Lipzen A."/>
            <person name="Lutzoni F."/>
            <person name="Magnuson J."/>
            <person name="Mondo S."/>
            <person name="Nolan M."/>
            <person name="Ohm R."/>
            <person name="Pangilinan J."/>
            <person name="Park H.-J."/>
            <person name="Ramirez L."/>
            <person name="Alfaro M."/>
            <person name="Sun H."/>
            <person name="Tritt A."/>
            <person name="Yoshinaga Y."/>
            <person name="Zwiers L.-H."/>
            <person name="Turgeon B."/>
            <person name="Goodwin S."/>
            <person name="Spatafora J."/>
            <person name="Crous P."/>
            <person name="Grigoriev I."/>
        </authorList>
    </citation>
    <scope>NUCLEOTIDE SEQUENCE</scope>
    <source>
        <strain evidence="2">CBS 123094</strain>
    </source>
</reference>
<sequence>MGSLTWECIGKALFYFCTTGCLALVVLVLDLQKRSPSASLLYCAIRLHDLASRLSYLSFPCFLFPLSTLCYFYGFVASCRLLFMRASELFRVRGQAQVQPEPPSRHGIAWHRHWHGWHGELALRTCGHESGPY</sequence>
<keyword evidence="3" id="KW-1185">Reference proteome</keyword>